<protein>
    <recommendedName>
        <fullName evidence="3">Ribbon-helix-helix protein, copG family</fullName>
    </recommendedName>
</protein>
<dbReference type="RefSeq" id="WP_078695034.1">
    <property type="nucleotide sequence ID" value="NZ_FUWX01000058.1"/>
</dbReference>
<gene>
    <name evidence="1" type="ORF">SAMN02745174_02645</name>
</gene>
<evidence type="ECO:0000313" key="2">
    <source>
        <dbReference type="Proteomes" id="UP000191153"/>
    </source>
</evidence>
<proteinExistence type="predicted"/>
<dbReference type="AlphaFoldDB" id="A0A1T4RCI7"/>
<evidence type="ECO:0000313" key="1">
    <source>
        <dbReference type="EMBL" id="SKA13607.1"/>
    </source>
</evidence>
<name>A0A1T4RCI7_9FUSO</name>
<accession>A0A1T4RCI7</accession>
<sequence length="59" mass="7114">MEEKKRGRPKKENKKQTISLTLDTYVIDQLKEKKEINEYKSLSKLIEDVLINYLFLNKK</sequence>
<dbReference type="EMBL" id="FUWX01000058">
    <property type="protein sequence ID" value="SKA13607.1"/>
    <property type="molecule type" value="Genomic_DNA"/>
</dbReference>
<reference evidence="1 2" key="1">
    <citation type="submission" date="2017-02" db="EMBL/GenBank/DDBJ databases">
        <authorList>
            <person name="Peterson S.W."/>
        </authorList>
    </citation>
    <scope>NUCLEOTIDE SEQUENCE [LARGE SCALE GENOMIC DNA]</scope>
    <source>
        <strain evidence="1 2">ATCC 700028</strain>
    </source>
</reference>
<organism evidence="1 2">
    <name type="scientific">Cetobacterium ceti</name>
    <dbReference type="NCBI Taxonomy" id="180163"/>
    <lineage>
        <taxon>Bacteria</taxon>
        <taxon>Fusobacteriati</taxon>
        <taxon>Fusobacteriota</taxon>
        <taxon>Fusobacteriia</taxon>
        <taxon>Fusobacteriales</taxon>
        <taxon>Fusobacteriaceae</taxon>
        <taxon>Cetobacterium</taxon>
    </lineage>
</organism>
<keyword evidence="2" id="KW-1185">Reference proteome</keyword>
<dbReference type="Proteomes" id="UP000191153">
    <property type="component" value="Unassembled WGS sequence"/>
</dbReference>
<evidence type="ECO:0008006" key="3">
    <source>
        <dbReference type="Google" id="ProtNLM"/>
    </source>
</evidence>